<reference evidence="2 3" key="1">
    <citation type="submission" date="2021-04" db="EMBL/GenBank/DDBJ databases">
        <title>novel species isolated from subtropical streams in China.</title>
        <authorList>
            <person name="Lu H."/>
        </authorList>
    </citation>
    <scope>NUCLEOTIDE SEQUENCE [LARGE SCALE GENOMIC DNA]</scope>
    <source>
        <strain evidence="2 3">BYS107W</strain>
    </source>
</reference>
<feature type="transmembrane region" description="Helical" evidence="1">
    <location>
        <begin position="21"/>
        <end position="43"/>
    </location>
</feature>
<accession>A0A941DBX7</accession>
<proteinExistence type="predicted"/>
<evidence type="ECO:0000313" key="3">
    <source>
        <dbReference type="Proteomes" id="UP000680158"/>
    </source>
</evidence>
<dbReference type="EMBL" id="JAGSPM010000002">
    <property type="protein sequence ID" value="MBR7745873.1"/>
    <property type="molecule type" value="Genomic_DNA"/>
</dbReference>
<feature type="transmembrane region" description="Helical" evidence="1">
    <location>
        <begin position="63"/>
        <end position="80"/>
    </location>
</feature>
<dbReference type="Proteomes" id="UP000680158">
    <property type="component" value="Unassembled WGS sequence"/>
</dbReference>
<keyword evidence="1" id="KW-0812">Transmembrane</keyword>
<dbReference type="AlphaFoldDB" id="A0A941DBX7"/>
<dbReference type="RefSeq" id="WP_212683230.1">
    <property type="nucleotide sequence ID" value="NZ_JAGSPM010000002.1"/>
</dbReference>
<keyword evidence="1" id="KW-0472">Membrane</keyword>
<evidence type="ECO:0000256" key="1">
    <source>
        <dbReference type="SAM" id="Phobius"/>
    </source>
</evidence>
<name>A0A941DBX7_9BURK</name>
<sequence>MQSAQFKPDPQFQYPPIWRRVLCTLGYSVGAFAGISILGVLLVHVDCQLEDKCSTSDRIIDSLLSAVWLVATLFAAFKAWRGELPGCRKQLRT</sequence>
<protein>
    <submittedName>
        <fullName evidence="2">Uncharacterized protein</fullName>
    </submittedName>
</protein>
<gene>
    <name evidence="2" type="ORF">KDM92_04720</name>
</gene>
<organism evidence="2 3">
    <name type="scientific">Undibacterium baiyunense</name>
    <dbReference type="NCBI Taxonomy" id="2828731"/>
    <lineage>
        <taxon>Bacteria</taxon>
        <taxon>Pseudomonadati</taxon>
        <taxon>Pseudomonadota</taxon>
        <taxon>Betaproteobacteria</taxon>
        <taxon>Burkholderiales</taxon>
        <taxon>Oxalobacteraceae</taxon>
        <taxon>Undibacterium</taxon>
    </lineage>
</organism>
<keyword evidence="3" id="KW-1185">Reference proteome</keyword>
<comment type="caution">
    <text evidence="2">The sequence shown here is derived from an EMBL/GenBank/DDBJ whole genome shotgun (WGS) entry which is preliminary data.</text>
</comment>
<evidence type="ECO:0000313" key="2">
    <source>
        <dbReference type="EMBL" id="MBR7745873.1"/>
    </source>
</evidence>
<keyword evidence="1" id="KW-1133">Transmembrane helix</keyword>